<keyword evidence="2" id="KW-1185">Reference proteome</keyword>
<name>A0ACD4DDX3_9NOCA</name>
<evidence type="ECO:0000313" key="1">
    <source>
        <dbReference type="EMBL" id="UYP18221.1"/>
    </source>
</evidence>
<protein>
    <submittedName>
        <fullName evidence="1">Urea ABC transporter substrate-binding protein</fullName>
    </submittedName>
</protein>
<reference evidence="1" key="1">
    <citation type="submission" date="2022-10" db="EMBL/GenBank/DDBJ databases">
        <title>Rhodococcus ferula Z13 complete genome.</title>
        <authorList>
            <person name="Long X."/>
            <person name="Zang M."/>
        </authorList>
    </citation>
    <scope>NUCLEOTIDE SEQUENCE</scope>
    <source>
        <strain evidence="1">Z13</strain>
    </source>
</reference>
<sequence length="424" mass="44866">MSVVRSRLATRAVAAPVALAAVGLVLTACGSRAGDEGSTAASGTASCVDTSGDTIKVGSLNSLSGTMAISEVTVRDSIALAVEEINADGGVLGKQIEIVSEDGASEPTVFAEKAEKLIGSDCVAAVFGGWTSSSRKAMLPVFEDRNALLYYPVQYEGLESSSNIFYTGATTNQQIVPALDYLKEQGVTSLYLVGSDYVFPQTANRIIKAYAEANGIEIKGEDYTPLGSTDFSTIVNKIRTADADAVFNTLNGDSNVAFFREYTNAGLNAQDMPVVSVSIAEEEVGGIGAQNIEGQLTAWNYYQTVDTPENTSFVEAYKAKYGANKPTSDPMEAAYTSVHLWKNTVEKAGSFEVDDVIAAADGVTFEAPEGTVTIDGDNHHITKTARIGEIRGDGLIYTVWESDGAIEPDPYLESYDWASSLSGN</sequence>
<evidence type="ECO:0000313" key="2">
    <source>
        <dbReference type="Proteomes" id="UP001156484"/>
    </source>
</evidence>
<dbReference type="Proteomes" id="UP001156484">
    <property type="component" value="Chromosome"/>
</dbReference>
<organism evidence="1 2">
    <name type="scientific">Rhodococcus sacchari</name>
    <dbReference type="NCBI Taxonomy" id="2962047"/>
    <lineage>
        <taxon>Bacteria</taxon>
        <taxon>Bacillati</taxon>
        <taxon>Actinomycetota</taxon>
        <taxon>Actinomycetes</taxon>
        <taxon>Mycobacteriales</taxon>
        <taxon>Nocardiaceae</taxon>
        <taxon>Rhodococcus</taxon>
    </lineage>
</organism>
<dbReference type="EMBL" id="CP107551">
    <property type="protein sequence ID" value="UYP18221.1"/>
    <property type="molecule type" value="Genomic_DNA"/>
</dbReference>
<accession>A0ACD4DDX3</accession>
<gene>
    <name evidence="1" type="primary">urtA</name>
    <name evidence="1" type="ORF">OED52_16385</name>
</gene>
<proteinExistence type="predicted"/>